<comment type="pathway">
    <text evidence="7">Carotenoid biosynthesis; staphyloxanthin biosynthesis; staphyloxanthin from farnesyl diphosphate: step 4/5.</text>
</comment>
<evidence type="ECO:0000256" key="2">
    <source>
        <dbReference type="ARBA" id="ARBA00022475"/>
    </source>
</evidence>
<evidence type="ECO:0000259" key="10">
    <source>
        <dbReference type="Pfam" id="PF00535"/>
    </source>
</evidence>
<evidence type="ECO:0000256" key="9">
    <source>
        <dbReference type="ARBA" id="ARBA00040345"/>
    </source>
</evidence>
<name>A0A928VH88_9CYAN</name>
<protein>
    <recommendedName>
        <fullName evidence="9">4,4'-diaponeurosporenoate glycosyltransferase</fullName>
    </recommendedName>
</protein>
<evidence type="ECO:0000313" key="12">
    <source>
        <dbReference type="Proteomes" id="UP000625316"/>
    </source>
</evidence>
<evidence type="ECO:0000256" key="3">
    <source>
        <dbReference type="ARBA" id="ARBA00022676"/>
    </source>
</evidence>
<keyword evidence="3" id="KW-0328">Glycosyltransferase</keyword>
<dbReference type="Pfam" id="PF00535">
    <property type="entry name" value="Glycos_transf_2"/>
    <property type="match status" value="1"/>
</dbReference>
<comment type="subcellular location">
    <subcellularLocation>
        <location evidence="1">Cell membrane</location>
    </subcellularLocation>
</comment>
<comment type="similarity">
    <text evidence="8">Belongs to the glycosyltransferase 2 family. CrtQ subfamily.</text>
</comment>
<dbReference type="InterPro" id="IPR001173">
    <property type="entry name" value="Glyco_trans_2-like"/>
</dbReference>
<accession>A0A928VH88</accession>
<sequence>MKISVIIPTLNEAANLPGTLAGLNTPNIEIIVADGGSQDATIALAEQAGAKVIQSPPGRATQLNHGAAKATGEIYLFLHADTQLPPNWHALIIQTLAQTNT</sequence>
<organism evidence="11 12">
    <name type="scientific">Romeriopsis navalis LEGE 11480</name>
    <dbReference type="NCBI Taxonomy" id="2777977"/>
    <lineage>
        <taxon>Bacteria</taxon>
        <taxon>Bacillati</taxon>
        <taxon>Cyanobacteriota</taxon>
        <taxon>Cyanophyceae</taxon>
        <taxon>Leptolyngbyales</taxon>
        <taxon>Leptolyngbyaceae</taxon>
        <taxon>Romeriopsis</taxon>
        <taxon>Romeriopsis navalis</taxon>
    </lineage>
</organism>
<dbReference type="PANTHER" id="PTHR43646:SF2">
    <property type="entry name" value="GLYCOSYLTRANSFERASE 2-LIKE DOMAIN-CONTAINING PROTEIN"/>
    <property type="match status" value="1"/>
</dbReference>
<dbReference type="GO" id="GO:0016757">
    <property type="term" value="F:glycosyltransferase activity"/>
    <property type="evidence" value="ECO:0007669"/>
    <property type="project" value="UniProtKB-KW"/>
</dbReference>
<proteinExistence type="inferred from homology"/>
<dbReference type="Gene3D" id="3.90.550.10">
    <property type="entry name" value="Spore Coat Polysaccharide Biosynthesis Protein SpsA, Chain A"/>
    <property type="match status" value="1"/>
</dbReference>
<evidence type="ECO:0000256" key="5">
    <source>
        <dbReference type="ARBA" id="ARBA00023136"/>
    </source>
</evidence>
<evidence type="ECO:0000256" key="1">
    <source>
        <dbReference type="ARBA" id="ARBA00004236"/>
    </source>
</evidence>
<gene>
    <name evidence="11" type="ORF">IQ266_02225</name>
</gene>
<dbReference type="RefSeq" id="WP_264323398.1">
    <property type="nucleotide sequence ID" value="NZ_JADEXQ010000005.1"/>
</dbReference>
<dbReference type="EMBL" id="JADEXQ010000005">
    <property type="protein sequence ID" value="MBE9028573.1"/>
    <property type="molecule type" value="Genomic_DNA"/>
</dbReference>
<comment type="caution">
    <text evidence="11">The sequence shown here is derived from an EMBL/GenBank/DDBJ whole genome shotgun (WGS) entry which is preliminary data.</text>
</comment>
<evidence type="ECO:0000313" key="11">
    <source>
        <dbReference type="EMBL" id="MBE9028573.1"/>
    </source>
</evidence>
<comment type="function">
    <text evidence="6">Catalyzes the glycosylation of 4,4'-diaponeurosporenoate, i.e. the esterification of glucose at the C1'' position with the carboxyl group of 4,4'-diaponeurosporenic acid, to form glycosyl-4,4'-diaponeurosporenoate. This is a step in the biosynthesis of staphyloxanthin, an orange pigment present in most staphylococci strains.</text>
</comment>
<feature type="non-terminal residue" evidence="11">
    <location>
        <position position="101"/>
    </location>
</feature>
<reference evidence="11" key="1">
    <citation type="submission" date="2020-10" db="EMBL/GenBank/DDBJ databases">
        <authorList>
            <person name="Castelo-Branco R."/>
            <person name="Eusebio N."/>
            <person name="Adriana R."/>
            <person name="Vieira A."/>
            <person name="Brugerolle De Fraissinette N."/>
            <person name="Rezende De Castro R."/>
            <person name="Schneider M.P."/>
            <person name="Vasconcelos V."/>
            <person name="Leao P.N."/>
        </authorList>
    </citation>
    <scope>NUCLEOTIDE SEQUENCE</scope>
    <source>
        <strain evidence="11">LEGE 11480</strain>
    </source>
</reference>
<evidence type="ECO:0000256" key="7">
    <source>
        <dbReference type="ARBA" id="ARBA00037904"/>
    </source>
</evidence>
<keyword evidence="12" id="KW-1185">Reference proteome</keyword>
<dbReference type="AlphaFoldDB" id="A0A928VH88"/>
<evidence type="ECO:0000256" key="6">
    <source>
        <dbReference type="ARBA" id="ARBA00037281"/>
    </source>
</evidence>
<dbReference type="Proteomes" id="UP000625316">
    <property type="component" value="Unassembled WGS sequence"/>
</dbReference>
<dbReference type="PANTHER" id="PTHR43646">
    <property type="entry name" value="GLYCOSYLTRANSFERASE"/>
    <property type="match status" value="1"/>
</dbReference>
<keyword evidence="4" id="KW-0808">Transferase</keyword>
<dbReference type="GO" id="GO:0005886">
    <property type="term" value="C:plasma membrane"/>
    <property type="evidence" value="ECO:0007669"/>
    <property type="project" value="UniProtKB-SubCell"/>
</dbReference>
<dbReference type="SUPFAM" id="SSF53448">
    <property type="entry name" value="Nucleotide-diphospho-sugar transferases"/>
    <property type="match status" value="1"/>
</dbReference>
<evidence type="ECO:0000256" key="4">
    <source>
        <dbReference type="ARBA" id="ARBA00022679"/>
    </source>
</evidence>
<evidence type="ECO:0000256" key="8">
    <source>
        <dbReference type="ARBA" id="ARBA00038120"/>
    </source>
</evidence>
<feature type="domain" description="Glycosyltransferase 2-like" evidence="10">
    <location>
        <begin position="4"/>
        <end position="99"/>
    </location>
</feature>
<keyword evidence="2" id="KW-1003">Cell membrane</keyword>
<dbReference type="InterPro" id="IPR029044">
    <property type="entry name" value="Nucleotide-diphossugar_trans"/>
</dbReference>
<keyword evidence="5" id="KW-0472">Membrane</keyword>